<keyword evidence="5" id="KW-1185">Reference proteome</keyword>
<dbReference type="Pfam" id="PF00483">
    <property type="entry name" value="NTP_transferase"/>
    <property type="match status" value="1"/>
</dbReference>
<evidence type="ECO:0000313" key="4">
    <source>
        <dbReference type="EMBL" id="AOV08495.1"/>
    </source>
</evidence>
<organism evidence="4 5">
    <name type="scientific">Sporosarcina ureilytica</name>
    <dbReference type="NCBI Taxonomy" id="298596"/>
    <lineage>
        <taxon>Bacteria</taxon>
        <taxon>Bacillati</taxon>
        <taxon>Bacillota</taxon>
        <taxon>Bacilli</taxon>
        <taxon>Bacillales</taxon>
        <taxon>Caryophanaceae</taxon>
        <taxon>Sporosarcina</taxon>
    </lineage>
</organism>
<evidence type="ECO:0000259" key="3">
    <source>
        <dbReference type="Pfam" id="PF00483"/>
    </source>
</evidence>
<keyword evidence="2" id="KW-0548">Nucleotidyltransferase</keyword>
<evidence type="ECO:0000256" key="1">
    <source>
        <dbReference type="ARBA" id="ARBA00022679"/>
    </source>
</evidence>
<reference evidence="4 5" key="1">
    <citation type="submission" date="2016-09" db="EMBL/GenBank/DDBJ databases">
        <title>Complete genome sequence of the Lysinibacillus sphaericus LMG 22257, a specie of Bacillus with ureolytic activity that can effectively biodeposit calcium carbonate.</title>
        <authorList>
            <person name="Yan W."/>
        </authorList>
    </citation>
    <scope>NUCLEOTIDE SEQUENCE [LARGE SCALE GENOMIC DNA]</scope>
    <source>
        <strain evidence="4 5">LMG 22257</strain>
    </source>
</reference>
<dbReference type="InterPro" id="IPR005835">
    <property type="entry name" value="NTP_transferase_dom"/>
</dbReference>
<dbReference type="Proteomes" id="UP000185746">
    <property type="component" value="Chromosome"/>
</dbReference>
<dbReference type="PANTHER" id="PTHR43584:SF8">
    <property type="entry name" value="N-ACETYLMURAMATE ALPHA-1-PHOSPHATE URIDYLYLTRANSFERASE"/>
    <property type="match status" value="1"/>
</dbReference>
<keyword evidence="1" id="KW-0808">Transferase</keyword>
<dbReference type="Gene3D" id="3.90.550.10">
    <property type="entry name" value="Spore Coat Polysaccharide Biosynthesis Protein SpsA, Chain A"/>
    <property type="match status" value="1"/>
</dbReference>
<dbReference type="InterPro" id="IPR029044">
    <property type="entry name" value="Nucleotide-diphossugar_trans"/>
</dbReference>
<proteinExistence type="predicted"/>
<dbReference type="InterPro" id="IPR050065">
    <property type="entry name" value="GlmU-like"/>
</dbReference>
<dbReference type="RefSeq" id="WP_075528661.1">
    <property type="nucleotide sequence ID" value="NZ_CP017560.1"/>
</dbReference>
<protein>
    <recommendedName>
        <fullName evidence="3">Nucleotidyl transferase domain-containing protein</fullName>
    </recommendedName>
</protein>
<dbReference type="EMBL" id="CP017560">
    <property type="protein sequence ID" value="AOV08495.1"/>
    <property type="molecule type" value="Genomic_DNA"/>
</dbReference>
<name>A0A1D8JIE6_9BACL</name>
<accession>A0A1D8JIE6</accession>
<dbReference type="GO" id="GO:0016779">
    <property type="term" value="F:nucleotidyltransferase activity"/>
    <property type="evidence" value="ECO:0007669"/>
    <property type="project" value="UniProtKB-KW"/>
</dbReference>
<sequence>MIKKAVIVAAGLSSRLYPLTLDTPKTLLKVNNEEILLRNISLLKAHGVEEVFIVVGYRKENIMSKAKGQAEFIFNPFYKYCNNMGSLWFAKTAVGQEPFYYLHGDVIFSETLLSNFIESTKDASTAMDLSVDFKETNEEAMKVSVTDQHYLIESNKEITPNKSDGEWIGLAAIHNPEAVFTYIENALTGEHYNDYDTFAFTNMAQDGLKILCYPTSQEPWIEVDFLEDYERAKEMFR</sequence>
<evidence type="ECO:0000256" key="2">
    <source>
        <dbReference type="ARBA" id="ARBA00022695"/>
    </source>
</evidence>
<dbReference type="AlphaFoldDB" id="A0A1D8JIE6"/>
<dbReference type="CDD" id="cd02523">
    <property type="entry name" value="PC_cytidylyltransferase"/>
    <property type="match status" value="1"/>
</dbReference>
<dbReference type="KEGG" id="surl:BI350_13780"/>
<dbReference type="SUPFAM" id="SSF53448">
    <property type="entry name" value="Nucleotide-diphospho-sugar transferases"/>
    <property type="match status" value="1"/>
</dbReference>
<gene>
    <name evidence="4" type="ORF">BI350_13780</name>
</gene>
<dbReference type="PANTHER" id="PTHR43584">
    <property type="entry name" value="NUCLEOTIDYL TRANSFERASE"/>
    <property type="match status" value="1"/>
</dbReference>
<feature type="domain" description="Nucleotidyl transferase" evidence="3">
    <location>
        <begin position="4"/>
        <end position="138"/>
    </location>
</feature>
<evidence type="ECO:0000313" key="5">
    <source>
        <dbReference type="Proteomes" id="UP000185746"/>
    </source>
</evidence>